<name>A0A8S9L004_BRACR</name>
<protein>
    <submittedName>
        <fullName evidence="2">Uncharacterized protein</fullName>
    </submittedName>
</protein>
<organism evidence="2 3">
    <name type="scientific">Brassica cretica</name>
    <name type="common">Mustard</name>
    <dbReference type="NCBI Taxonomy" id="69181"/>
    <lineage>
        <taxon>Eukaryota</taxon>
        <taxon>Viridiplantae</taxon>
        <taxon>Streptophyta</taxon>
        <taxon>Embryophyta</taxon>
        <taxon>Tracheophyta</taxon>
        <taxon>Spermatophyta</taxon>
        <taxon>Magnoliopsida</taxon>
        <taxon>eudicotyledons</taxon>
        <taxon>Gunneridae</taxon>
        <taxon>Pentapetalae</taxon>
        <taxon>rosids</taxon>
        <taxon>malvids</taxon>
        <taxon>Brassicales</taxon>
        <taxon>Brassicaceae</taxon>
        <taxon>Brassiceae</taxon>
        <taxon>Brassica</taxon>
    </lineage>
</organism>
<comment type="caution">
    <text evidence="2">The sequence shown here is derived from an EMBL/GenBank/DDBJ whole genome shotgun (WGS) entry which is preliminary data.</text>
</comment>
<keyword evidence="1" id="KW-0812">Transmembrane</keyword>
<feature type="transmembrane region" description="Helical" evidence="1">
    <location>
        <begin position="16"/>
        <end position="44"/>
    </location>
</feature>
<dbReference type="AlphaFoldDB" id="A0A8S9L004"/>
<proteinExistence type="predicted"/>
<accession>A0A8S9L004</accession>
<dbReference type="EMBL" id="QGKW02000717">
    <property type="protein sequence ID" value="KAF2599347.1"/>
    <property type="molecule type" value="Genomic_DNA"/>
</dbReference>
<evidence type="ECO:0000313" key="3">
    <source>
        <dbReference type="Proteomes" id="UP000712281"/>
    </source>
</evidence>
<dbReference type="Proteomes" id="UP000712281">
    <property type="component" value="Unassembled WGS sequence"/>
</dbReference>
<reference evidence="2" key="1">
    <citation type="submission" date="2019-12" db="EMBL/GenBank/DDBJ databases">
        <title>Genome sequencing and annotation of Brassica cretica.</title>
        <authorList>
            <person name="Studholme D.J."/>
            <person name="Sarris P.F."/>
        </authorList>
    </citation>
    <scope>NUCLEOTIDE SEQUENCE</scope>
    <source>
        <strain evidence="2">PFS-001/15</strain>
        <tissue evidence="2">Leaf</tissue>
    </source>
</reference>
<evidence type="ECO:0000256" key="1">
    <source>
        <dbReference type="SAM" id="Phobius"/>
    </source>
</evidence>
<sequence>MIPSDRTYIPSKLARGVVSCLIIGIGCSIDRSVFYGMMSTALLVSTRISRRRYPRIPARSLRHRRGAYRVSRFRVRGRSQSRLPALRLRGGDGGLVNRSSRGIRSFVEAIDLS</sequence>
<keyword evidence="1" id="KW-0472">Membrane</keyword>
<evidence type="ECO:0000313" key="2">
    <source>
        <dbReference type="EMBL" id="KAF2599347.1"/>
    </source>
</evidence>
<keyword evidence="1" id="KW-1133">Transmembrane helix</keyword>
<gene>
    <name evidence="2" type="ORF">F2Q68_00010447</name>
</gene>
<dbReference type="PROSITE" id="PS51257">
    <property type="entry name" value="PROKAR_LIPOPROTEIN"/>
    <property type="match status" value="1"/>
</dbReference>